<dbReference type="PROSITE" id="PS51898">
    <property type="entry name" value="TYR_RECOMBINASE"/>
    <property type="match status" value="1"/>
</dbReference>
<dbReference type="GO" id="GO:0015074">
    <property type="term" value="P:DNA integration"/>
    <property type="evidence" value="ECO:0007669"/>
    <property type="project" value="UniProtKB-KW"/>
</dbReference>
<keyword evidence="2" id="KW-0229">DNA integration</keyword>
<evidence type="ECO:0000256" key="2">
    <source>
        <dbReference type="ARBA" id="ARBA00022908"/>
    </source>
</evidence>
<dbReference type="Proteomes" id="UP000535415">
    <property type="component" value="Unassembled WGS sequence"/>
</dbReference>
<evidence type="ECO:0000313" key="9">
    <source>
        <dbReference type="Proteomes" id="UP000535415"/>
    </source>
</evidence>
<keyword evidence="3 5" id="KW-0238">DNA-binding</keyword>
<dbReference type="EMBL" id="JACIJM010000005">
    <property type="protein sequence ID" value="MBB5722376.1"/>
    <property type="molecule type" value="Genomic_DNA"/>
</dbReference>
<proteinExistence type="inferred from homology"/>
<evidence type="ECO:0000259" key="7">
    <source>
        <dbReference type="PROSITE" id="PS51900"/>
    </source>
</evidence>
<dbReference type="SUPFAM" id="SSF56349">
    <property type="entry name" value="DNA breaking-rejoining enzymes"/>
    <property type="match status" value="1"/>
</dbReference>
<dbReference type="Gene3D" id="1.10.443.10">
    <property type="entry name" value="Intergrase catalytic core"/>
    <property type="match status" value="1"/>
</dbReference>
<dbReference type="InterPro" id="IPR044068">
    <property type="entry name" value="CB"/>
</dbReference>
<reference evidence="8 9" key="1">
    <citation type="submission" date="2020-08" db="EMBL/GenBank/DDBJ databases">
        <title>Genomic Encyclopedia of Type Strains, Phase IV (KMG-IV): sequencing the most valuable type-strain genomes for metagenomic binning, comparative biology and taxonomic classification.</title>
        <authorList>
            <person name="Goeker M."/>
        </authorList>
    </citation>
    <scope>NUCLEOTIDE SEQUENCE [LARGE SCALE GENOMIC DNA]</scope>
    <source>
        <strain evidence="8 9">DSM 101064</strain>
    </source>
</reference>
<accession>A0A7W9BKU0</accession>
<dbReference type="Gene3D" id="1.10.150.130">
    <property type="match status" value="1"/>
</dbReference>
<evidence type="ECO:0000313" key="8">
    <source>
        <dbReference type="EMBL" id="MBB5722376.1"/>
    </source>
</evidence>
<dbReference type="InterPro" id="IPR050090">
    <property type="entry name" value="Tyrosine_recombinase_XerCD"/>
</dbReference>
<dbReference type="PROSITE" id="PS51900">
    <property type="entry name" value="CB"/>
    <property type="match status" value="1"/>
</dbReference>
<evidence type="ECO:0000256" key="4">
    <source>
        <dbReference type="ARBA" id="ARBA00023172"/>
    </source>
</evidence>
<dbReference type="PANTHER" id="PTHR30349">
    <property type="entry name" value="PHAGE INTEGRASE-RELATED"/>
    <property type="match status" value="1"/>
</dbReference>
<comment type="caution">
    <text evidence="8">The sequence shown here is derived from an EMBL/GenBank/DDBJ whole genome shotgun (WGS) entry which is preliminary data.</text>
</comment>
<keyword evidence="4" id="KW-0233">DNA recombination</keyword>
<dbReference type="InterPro" id="IPR011010">
    <property type="entry name" value="DNA_brk_join_enz"/>
</dbReference>
<gene>
    <name evidence="8" type="ORF">FHS72_002002</name>
</gene>
<dbReference type="GO" id="GO:0003677">
    <property type="term" value="F:DNA binding"/>
    <property type="evidence" value="ECO:0007669"/>
    <property type="project" value="UniProtKB-UniRule"/>
</dbReference>
<evidence type="ECO:0000256" key="3">
    <source>
        <dbReference type="ARBA" id="ARBA00023125"/>
    </source>
</evidence>
<dbReference type="InterPro" id="IPR013762">
    <property type="entry name" value="Integrase-like_cat_sf"/>
</dbReference>
<dbReference type="GO" id="GO:0006310">
    <property type="term" value="P:DNA recombination"/>
    <property type="evidence" value="ECO:0007669"/>
    <property type="project" value="UniProtKB-KW"/>
</dbReference>
<dbReference type="RefSeq" id="WP_183528592.1">
    <property type="nucleotide sequence ID" value="NZ_JACIJM010000005.1"/>
</dbReference>
<evidence type="ECO:0000259" key="6">
    <source>
        <dbReference type="PROSITE" id="PS51898"/>
    </source>
</evidence>
<comment type="similarity">
    <text evidence="1">Belongs to the 'phage' integrase family.</text>
</comment>
<dbReference type="AlphaFoldDB" id="A0A7W9BKU0"/>
<dbReference type="InterPro" id="IPR010998">
    <property type="entry name" value="Integrase_recombinase_N"/>
</dbReference>
<protein>
    <submittedName>
        <fullName evidence="8">Integrase</fullName>
    </submittedName>
</protein>
<dbReference type="PANTHER" id="PTHR30349:SF41">
    <property type="entry name" value="INTEGRASE_RECOMBINASE PROTEIN MJ0367-RELATED"/>
    <property type="match status" value="1"/>
</dbReference>
<name>A0A7W9BKU0_9RHOB</name>
<organism evidence="8 9">
    <name type="scientific">Yoonia ponticola</name>
    <dbReference type="NCBI Taxonomy" id="1524255"/>
    <lineage>
        <taxon>Bacteria</taxon>
        <taxon>Pseudomonadati</taxon>
        <taxon>Pseudomonadota</taxon>
        <taxon>Alphaproteobacteria</taxon>
        <taxon>Rhodobacterales</taxon>
        <taxon>Paracoccaceae</taxon>
        <taxon>Yoonia</taxon>
    </lineage>
</organism>
<feature type="domain" description="Tyr recombinase" evidence="6">
    <location>
        <begin position="264"/>
        <end position="457"/>
    </location>
</feature>
<keyword evidence="9" id="KW-1185">Reference proteome</keyword>
<dbReference type="InterPro" id="IPR002104">
    <property type="entry name" value="Integrase_catalytic"/>
</dbReference>
<dbReference type="Pfam" id="PF00589">
    <property type="entry name" value="Phage_integrase"/>
    <property type="match status" value="1"/>
</dbReference>
<sequence>MAVKSNRSERLLQLKGNVFWYRQGVPKAVHKLIGGPKFLTINLLTSDVARAKSKRDEIEAVTRVQFRDIEAGRRVELELLGQPLGKQRDRLSPTERGVVTREAWIDAKDNGDEEELSLIIDAAEAEASSLRPARRKAFEDAMLGRVRADYHVDAYLSTAGLTSKTASERQGLIRMFADWCERSKQSLADVDRRLAGRYMNAVLDDLHPATQRKRLTALRQYWIYLARRGHVSLPVGEAMTSGWPWNDQRVVKRATRVERGAKPQRERSFTDAEIGKLLNTTFPLASDWEDLMKDALLVSLYSGMRQGEIMTLWVEEVVFSDGKMLFDIQQGKTEAAARKVPVHSELVDIIKRRTLGKGPQSLVFHELTGSQNPPDKYGKRFKRWREAVGVSDMQANTRRSLVNFHSARRWFTTKARHAGVSKETIGDVVGHKPDKRDITFGVYTQGASVEQLVACVEAVRLTTTSKS</sequence>
<feature type="domain" description="Core-binding (CB)" evidence="7">
    <location>
        <begin position="146"/>
        <end position="226"/>
    </location>
</feature>
<evidence type="ECO:0000256" key="1">
    <source>
        <dbReference type="ARBA" id="ARBA00008857"/>
    </source>
</evidence>
<evidence type="ECO:0000256" key="5">
    <source>
        <dbReference type="PROSITE-ProRule" id="PRU01248"/>
    </source>
</evidence>